<evidence type="ECO:0000313" key="3">
    <source>
        <dbReference type="EMBL" id="EGV94700.1"/>
    </source>
</evidence>
<proteinExistence type="predicted"/>
<dbReference type="EMBL" id="JH000418">
    <property type="protein sequence ID" value="EGV94700.1"/>
    <property type="molecule type" value="Genomic_DNA"/>
</dbReference>
<protein>
    <submittedName>
        <fullName evidence="3">Periphilin-1</fullName>
    </submittedName>
</protein>
<dbReference type="InterPro" id="IPR057603">
    <property type="entry name" value="Periphilin-1_C"/>
</dbReference>
<feature type="region of interest" description="Disordered" evidence="1">
    <location>
        <begin position="1"/>
        <end position="23"/>
    </location>
</feature>
<name>G3HIZ4_CRIGR</name>
<evidence type="ECO:0000313" key="4">
    <source>
        <dbReference type="Proteomes" id="UP000001075"/>
    </source>
</evidence>
<feature type="compositionally biased region" description="Basic and acidic residues" evidence="1">
    <location>
        <begin position="1"/>
        <end position="11"/>
    </location>
</feature>
<dbReference type="GO" id="GO:0005654">
    <property type="term" value="C:nucleoplasm"/>
    <property type="evidence" value="ECO:0007669"/>
    <property type="project" value="TreeGrafter"/>
</dbReference>
<dbReference type="eggNOG" id="ENOG502QW3I">
    <property type="taxonomic scope" value="Eukaryota"/>
</dbReference>
<organism evidence="3 4">
    <name type="scientific">Cricetulus griseus</name>
    <name type="common">Chinese hamster</name>
    <name type="synonym">Cricetulus barabensis griseus</name>
    <dbReference type="NCBI Taxonomy" id="10029"/>
    <lineage>
        <taxon>Eukaryota</taxon>
        <taxon>Metazoa</taxon>
        <taxon>Chordata</taxon>
        <taxon>Craniata</taxon>
        <taxon>Vertebrata</taxon>
        <taxon>Euteleostomi</taxon>
        <taxon>Mammalia</taxon>
        <taxon>Eutheria</taxon>
        <taxon>Euarchontoglires</taxon>
        <taxon>Glires</taxon>
        <taxon>Rodentia</taxon>
        <taxon>Myomorpha</taxon>
        <taxon>Muroidea</taxon>
        <taxon>Cricetidae</taxon>
        <taxon>Cricetinae</taxon>
        <taxon>Cricetulus</taxon>
    </lineage>
</organism>
<reference evidence="3" key="1">
    <citation type="submission" date="2011-08" db="EMBL/GenBank/DDBJ databases">
        <title>The genomic sequence of the Chinese hamster ovary CHO-K1 cell line.</title>
        <authorList>
            <person name="Xu X."/>
            <person name="Nagarajan H."/>
            <person name="Lewis N.E."/>
            <person name="Pan S."/>
            <person name="Cai Z."/>
            <person name="Liu X."/>
            <person name="Chen W."/>
            <person name="Xie M."/>
            <person name="Wang W."/>
            <person name="Hammond S."/>
            <person name="Andersen M.R."/>
            <person name="Neff N."/>
            <person name="Passarelli B."/>
            <person name="Koh W."/>
            <person name="Fan C.H."/>
            <person name="Wang J."/>
            <person name="Gui Y."/>
            <person name="Lee K.H."/>
            <person name="Betenbaugh M.J."/>
            <person name="Quake S.R."/>
            <person name="Famili I."/>
            <person name="Palsson B.O."/>
            <person name="Wang J."/>
        </authorList>
    </citation>
    <scope>NUCLEOTIDE SEQUENCE</scope>
</reference>
<dbReference type="GO" id="GO:0045892">
    <property type="term" value="P:negative regulation of DNA-templated transcription"/>
    <property type="evidence" value="ECO:0007669"/>
    <property type="project" value="InterPro"/>
</dbReference>
<dbReference type="PaxDb" id="10029-XP_007623669.1"/>
<dbReference type="PANTHER" id="PTHR15836">
    <property type="entry name" value="PERIPHILIN 1"/>
    <property type="match status" value="1"/>
</dbReference>
<dbReference type="GO" id="GO:0045814">
    <property type="term" value="P:negative regulation of gene expression, epigenetic"/>
    <property type="evidence" value="ECO:0007669"/>
    <property type="project" value="TreeGrafter"/>
</dbReference>
<dbReference type="InParanoid" id="G3HIZ4"/>
<dbReference type="STRING" id="10029.G3HIZ4"/>
<feature type="domain" description="Periphilin-1 C-terminal" evidence="2">
    <location>
        <begin position="51"/>
        <end position="93"/>
    </location>
</feature>
<dbReference type="AlphaFoldDB" id="G3HIZ4"/>
<gene>
    <name evidence="3" type="ORF">I79_010627</name>
</gene>
<sequence length="114" mass="12853">MARTQSLRDGEPGEMAPTSQALNPETITAKPCLTALLRALCGCFFKLGPGEMLIEKDPSLEKSIQFALRQNLHEIGERCVEELKHFITEYDNSTQDFGHPILEELVARSKKKFF</sequence>
<dbReference type="Proteomes" id="UP000001075">
    <property type="component" value="Unassembled WGS sequence"/>
</dbReference>
<accession>G3HIZ4</accession>
<dbReference type="PANTHER" id="PTHR15836:SF4">
    <property type="entry name" value="PERIPHILIN-1"/>
    <property type="match status" value="1"/>
</dbReference>
<evidence type="ECO:0000256" key="1">
    <source>
        <dbReference type="SAM" id="MobiDB-lite"/>
    </source>
</evidence>
<dbReference type="InterPro" id="IPR028851">
    <property type="entry name" value="Pphln1"/>
</dbReference>
<dbReference type="Pfam" id="PF25234">
    <property type="entry name" value="Periphilin_C"/>
    <property type="match status" value="1"/>
</dbReference>
<evidence type="ECO:0000259" key="2">
    <source>
        <dbReference type="Pfam" id="PF25234"/>
    </source>
</evidence>
<dbReference type="GO" id="GO:0097355">
    <property type="term" value="P:protein localization to heterochromatin"/>
    <property type="evidence" value="ECO:0007669"/>
    <property type="project" value="TreeGrafter"/>
</dbReference>